<sequence>MKKELLPLALGGLSIGTTEFVMMGLLPTISEYFNITISQAGGFISFYALGVVIGAPLIVFLSGRFSSKKILLGLMIIFTVFNLLSALSPSTTFMYVFRFLSGLPHGAFFGVGSIVASRLAKKGEEAKNISMMFAGLTIANLVMVPLGTILGQTFSWRITLGIVAIIGFLTLLSLFFWLPNLPIRKQTDIKGELSFFKTKEAWIITLMTAIGTGGGFAWLSYIAPLMTKVAGVSEEYLMGIMMLVGLGMVVGNIIGGRLADRVAPVKACMVLFGAISINLLLVFLFAQYSVFALILCFTGGACFLALGAPIQILMIKTAGKAEMVGAGVTQAAFNIGNSVGAFLGGLILTLGYGYKYPSLLGVLLALIGVGFTLLLLKTNKKKQAELELGKLATCDK</sequence>
<dbReference type="InterPro" id="IPR011701">
    <property type="entry name" value="MFS"/>
</dbReference>
<reference evidence="8 9" key="1">
    <citation type="submission" date="2016-02" db="EMBL/GenBank/DDBJ databases">
        <authorList>
            <person name="Wen L."/>
            <person name="He K."/>
            <person name="Yang H."/>
        </authorList>
    </citation>
    <scope>NUCLEOTIDE SEQUENCE [LARGE SCALE GENOMIC DNA]</scope>
    <source>
        <strain evidence="8 9">CZ1127</strain>
    </source>
</reference>
<dbReference type="RefSeq" id="WP_068824712.1">
    <property type="nucleotide sequence ID" value="NZ_CP014224.1"/>
</dbReference>
<feature type="transmembrane region" description="Helical" evidence="6">
    <location>
        <begin position="291"/>
        <end position="310"/>
    </location>
</feature>
<keyword evidence="4 6" id="KW-1133">Transmembrane helix</keyword>
<dbReference type="InterPro" id="IPR050189">
    <property type="entry name" value="MFS_Efflux_Transporters"/>
</dbReference>
<keyword evidence="3 6" id="KW-0812">Transmembrane</keyword>
<feature type="domain" description="Major facilitator superfamily (MFS) profile" evidence="7">
    <location>
        <begin position="4"/>
        <end position="380"/>
    </location>
</feature>
<dbReference type="GO" id="GO:0022857">
    <property type="term" value="F:transmembrane transporter activity"/>
    <property type="evidence" value="ECO:0007669"/>
    <property type="project" value="InterPro"/>
</dbReference>
<evidence type="ECO:0000313" key="8">
    <source>
        <dbReference type="EMBL" id="ANW95512.1"/>
    </source>
</evidence>
<dbReference type="Proteomes" id="UP000092967">
    <property type="component" value="Chromosome"/>
</dbReference>
<feature type="transmembrane region" description="Helical" evidence="6">
    <location>
        <begin position="236"/>
        <end position="255"/>
    </location>
</feature>
<evidence type="ECO:0000256" key="3">
    <source>
        <dbReference type="ARBA" id="ARBA00022692"/>
    </source>
</evidence>
<comment type="subcellular location">
    <subcellularLocation>
        <location evidence="1">Cell membrane</location>
        <topology evidence="1">Multi-pass membrane protein</topology>
    </subcellularLocation>
</comment>
<dbReference type="SUPFAM" id="SSF103473">
    <property type="entry name" value="MFS general substrate transporter"/>
    <property type="match status" value="1"/>
</dbReference>
<dbReference type="Pfam" id="PF07690">
    <property type="entry name" value="MFS_1"/>
    <property type="match status" value="1"/>
</dbReference>
<organism evidence="8 9">
    <name type="scientific">Wenyingzhuangia fucanilytica</name>
    <dbReference type="NCBI Taxonomy" id="1790137"/>
    <lineage>
        <taxon>Bacteria</taxon>
        <taxon>Pseudomonadati</taxon>
        <taxon>Bacteroidota</taxon>
        <taxon>Flavobacteriia</taxon>
        <taxon>Flavobacteriales</taxon>
        <taxon>Flavobacteriaceae</taxon>
        <taxon>Wenyingzhuangia</taxon>
    </lineage>
</organism>
<feature type="transmembrane region" description="Helical" evidence="6">
    <location>
        <begin position="44"/>
        <end position="63"/>
    </location>
</feature>
<dbReference type="PANTHER" id="PTHR43124">
    <property type="entry name" value="PURINE EFFLUX PUMP PBUE"/>
    <property type="match status" value="1"/>
</dbReference>
<dbReference type="PROSITE" id="PS50850">
    <property type="entry name" value="MFS"/>
    <property type="match status" value="1"/>
</dbReference>
<feature type="transmembrane region" description="Helical" evidence="6">
    <location>
        <begin position="70"/>
        <end position="89"/>
    </location>
</feature>
<keyword evidence="5 6" id="KW-0472">Membrane</keyword>
<feature type="transmembrane region" description="Helical" evidence="6">
    <location>
        <begin position="129"/>
        <end position="150"/>
    </location>
</feature>
<feature type="transmembrane region" description="Helical" evidence="6">
    <location>
        <begin position="331"/>
        <end position="352"/>
    </location>
</feature>
<evidence type="ECO:0000313" key="9">
    <source>
        <dbReference type="Proteomes" id="UP000092967"/>
    </source>
</evidence>
<feature type="transmembrane region" description="Helical" evidence="6">
    <location>
        <begin position="156"/>
        <end position="180"/>
    </location>
</feature>
<accession>A0A1B1Y405</accession>
<dbReference type="InterPro" id="IPR020846">
    <property type="entry name" value="MFS_dom"/>
</dbReference>
<proteinExistence type="predicted"/>
<dbReference type="GO" id="GO:0005886">
    <property type="term" value="C:plasma membrane"/>
    <property type="evidence" value="ECO:0007669"/>
    <property type="project" value="UniProtKB-SubCell"/>
</dbReference>
<feature type="transmembrane region" description="Helical" evidence="6">
    <location>
        <begin position="95"/>
        <end position="117"/>
    </location>
</feature>
<gene>
    <name evidence="8" type="ORF">AXE80_04105</name>
</gene>
<dbReference type="EMBL" id="CP014224">
    <property type="protein sequence ID" value="ANW95512.1"/>
    <property type="molecule type" value="Genomic_DNA"/>
</dbReference>
<evidence type="ECO:0000256" key="4">
    <source>
        <dbReference type="ARBA" id="ARBA00022989"/>
    </source>
</evidence>
<feature type="transmembrane region" description="Helical" evidence="6">
    <location>
        <begin position="201"/>
        <end position="224"/>
    </location>
</feature>
<evidence type="ECO:0000259" key="7">
    <source>
        <dbReference type="PROSITE" id="PS50850"/>
    </source>
</evidence>
<evidence type="ECO:0000256" key="1">
    <source>
        <dbReference type="ARBA" id="ARBA00004651"/>
    </source>
</evidence>
<protein>
    <recommendedName>
        <fullName evidence="7">Major facilitator superfamily (MFS) profile domain-containing protein</fullName>
    </recommendedName>
</protein>
<dbReference type="InterPro" id="IPR036259">
    <property type="entry name" value="MFS_trans_sf"/>
</dbReference>
<keyword evidence="2" id="KW-1003">Cell membrane</keyword>
<feature type="transmembrane region" description="Helical" evidence="6">
    <location>
        <begin position="358"/>
        <end position="376"/>
    </location>
</feature>
<feature type="transmembrane region" description="Helical" evidence="6">
    <location>
        <begin position="267"/>
        <end position="285"/>
    </location>
</feature>
<dbReference type="AlphaFoldDB" id="A0A1B1Y405"/>
<dbReference type="KEGG" id="wfu:AXE80_04105"/>
<dbReference type="STRING" id="1790137.AXE80_04105"/>
<keyword evidence="9" id="KW-1185">Reference proteome</keyword>
<dbReference type="OrthoDB" id="9788453at2"/>
<evidence type="ECO:0000256" key="6">
    <source>
        <dbReference type="SAM" id="Phobius"/>
    </source>
</evidence>
<evidence type="ECO:0000256" key="5">
    <source>
        <dbReference type="ARBA" id="ARBA00023136"/>
    </source>
</evidence>
<dbReference type="CDD" id="cd17324">
    <property type="entry name" value="MFS_NepI_like"/>
    <property type="match status" value="1"/>
</dbReference>
<evidence type="ECO:0000256" key="2">
    <source>
        <dbReference type="ARBA" id="ARBA00022475"/>
    </source>
</evidence>
<name>A0A1B1Y405_9FLAO</name>
<dbReference type="PANTHER" id="PTHR43124:SF6">
    <property type="entry name" value="TRANSPORTER ARAJ-RELATED"/>
    <property type="match status" value="1"/>
</dbReference>
<dbReference type="Gene3D" id="1.20.1250.20">
    <property type="entry name" value="MFS general substrate transporter like domains"/>
    <property type="match status" value="2"/>
</dbReference>